<keyword evidence="2" id="KW-1185">Reference proteome</keyword>
<name>A0AAQ3WHC7_PASNO</name>
<evidence type="ECO:0000313" key="2">
    <source>
        <dbReference type="Proteomes" id="UP001341281"/>
    </source>
</evidence>
<dbReference type="EMBL" id="CP144747">
    <property type="protein sequence ID" value="WVZ61911.1"/>
    <property type="molecule type" value="Genomic_DNA"/>
</dbReference>
<sequence length="211" mass="24811">MFRLGWVDATAMTLWCIMQWEIAQKIGDKEVGFLSPDAIAQTNWSSYLKLRDDHPDLANAKTLKERDDIRKAKCKEAKQKVAAYICNSLSAYRMGVEKFNLPRHPRYQDKMVMRTHFKCHKQPPQTGFCGYYVMEFLKVQGRYRTNPRDLPPIPLTNNKLKESDLLNMVADLCCFTMHEVVNRRGSFFDRESDKETTKKFRPLGEWEHHPF</sequence>
<proteinExistence type="predicted"/>
<protein>
    <recommendedName>
        <fullName evidence="3">Ubiquitin-like protease family profile domain-containing protein</fullName>
    </recommendedName>
</protein>
<dbReference type="Proteomes" id="UP001341281">
    <property type="component" value="Chromosome 03"/>
</dbReference>
<gene>
    <name evidence="1" type="ORF">U9M48_011719</name>
</gene>
<dbReference type="AlphaFoldDB" id="A0AAQ3WHC7"/>
<reference evidence="1 2" key="1">
    <citation type="submission" date="2024-02" db="EMBL/GenBank/DDBJ databases">
        <title>High-quality chromosome-scale genome assembly of Pensacola bahiagrass (Paspalum notatum Flugge var. saurae).</title>
        <authorList>
            <person name="Vega J.M."/>
            <person name="Podio M."/>
            <person name="Orjuela J."/>
            <person name="Siena L.A."/>
            <person name="Pessino S.C."/>
            <person name="Combes M.C."/>
            <person name="Mariac C."/>
            <person name="Albertini E."/>
            <person name="Pupilli F."/>
            <person name="Ortiz J.P.A."/>
            <person name="Leblanc O."/>
        </authorList>
    </citation>
    <scope>NUCLEOTIDE SEQUENCE [LARGE SCALE GENOMIC DNA]</scope>
    <source>
        <strain evidence="1">R1</strain>
        <tissue evidence="1">Leaf</tissue>
    </source>
</reference>
<evidence type="ECO:0000313" key="1">
    <source>
        <dbReference type="EMBL" id="WVZ61911.1"/>
    </source>
</evidence>
<accession>A0AAQ3WHC7</accession>
<evidence type="ECO:0008006" key="3">
    <source>
        <dbReference type="Google" id="ProtNLM"/>
    </source>
</evidence>
<organism evidence="1 2">
    <name type="scientific">Paspalum notatum var. saurae</name>
    <dbReference type="NCBI Taxonomy" id="547442"/>
    <lineage>
        <taxon>Eukaryota</taxon>
        <taxon>Viridiplantae</taxon>
        <taxon>Streptophyta</taxon>
        <taxon>Embryophyta</taxon>
        <taxon>Tracheophyta</taxon>
        <taxon>Spermatophyta</taxon>
        <taxon>Magnoliopsida</taxon>
        <taxon>Liliopsida</taxon>
        <taxon>Poales</taxon>
        <taxon>Poaceae</taxon>
        <taxon>PACMAD clade</taxon>
        <taxon>Panicoideae</taxon>
        <taxon>Andropogonodae</taxon>
        <taxon>Paspaleae</taxon>
        <taxon>Paspalinae</taxon>
        <taxon>Paspalum</taxon>
    </lineage>
</organism>